<reference evidence="3 4" key="1">
    <citation type="journal article" date="2011" name="BMC Genomics">
        <title>Complete genome sequence of Corynebacterium variabile DSM 44702 isolated from the surface of smear-ripened cheeses and insights into cheese ripening and flavor generation.</title>
        <authorList>
            <person name="Schroeder J."/>
            <person name="Maus I."/>
            <person name="Trost E."/>
            <person name="Tauch A."/>
        </authorList>
    </citation>
    <scope>NUCLEOTIDE SEQUENCE [LARGE SCALE GENOMIC DNA]</scope>
    <source>
        <strain evidence="4">DSM 44702 / JCM 12073 / NCIMB 30131</strain>
    </source>
</reference>
<dbReference type="InterPro" id="IPR006437">
    <property type="entry name" value="Phage_terminase_lsu"/>
</dbReference>
<proteinExistence type="predicted"/>
<dbReference type="EMBL" id="CP002917">
    <property type="protein sequence ID" value="AEK36211.1"/>
    <property type="molecule type" value="Genomic_DNA"/>
</dbReference>
<dbReference type="AlphaFoldDB" id="G0HC49"/>
<dbReference type="PANTHER" id="PTHR39184:SF1">
    <property type="entry name" value="PBSX PHAGE TERMINASE LARGE SUBUNIT"/>
    <property type="match status" value="1"/>
</dbReference>
<dbReference type="InterPro" id="IPR035421">
    <property type="entry name" value="Terminase_6C"/>
</dbReference>
<sequence length="400" mass="45435">MALSDKQIQAYADSTARVNVWDGAVRSGKTFAWILLMLEEIANYQGHAAMVIVGKNLGSIFRNVFEPIDSVPEFAPARAHIQYRQGSSTAIIFGKRVHVIGANDAGSESRIRGMTVGRAWCDELTVLHQAFFKQLLARMSEKGAKVFATTNPDSPSHWLKKEYLDRIEEIPWSYHHFTMDDNPSLEDEYKDALKAEYTGLWYRRFILGQWVSAEGAIYDMWDDESMVVAPEDMPDMQRTLALGIDYGTTHPTIGTLLQLGVDNKLYISDEWHPKRSTDAALSADLTRWMAHHPDPEWIYVDPAAASFRLQLFEDGHRRMKAADNKVIDGIRTVASLLDNHQLYISSTCTKLIEELPGYRWDDKASEKGIEKPIKEQDDAADSARYSVFSSRWAWSPIINR</sequence>
<dbReference type="STRING" id="858619.CVAR_0859"/>
<dbReference type="NCBIfam" id="TIGR01547">
    <property type="entry name" value="phage_term_2"/>
    <property type="match status" value="1"/>
</dbReference>
<evidence type="ECO:0000313" key="3">
    <source>
        <dbReference type="EMBL" id="AEK36211.1"/>
    </source>
</evidence>
<dbReference type="PANTHER" id="PTHR39184">
    <property type="match status" value="1"/>
</dbReference>
<accession>G0HC49</accession>
<dbReference type="Pfam" id="PF03237">
    <property type="entry name" value="Terminase_6N"/>
    <property type="match status" value="1"/>
</dbReference>
<evidence type="ECO:0000256" key="1">
    <source>
        <dbReference type="ARBA" id="ARBA00022612"/>
    </source>
</evidence>
<dbReference type="Gene3D" id="3.40.50.300">
    <property type="entry name" value="P-loop containing nucleotide triphosphate hydrolases"/>
    <property type="match status" value="1"/>
</dbReference>
<dbReference type="eggNOG" id="COG1783">
    <property type="taxonomic scope" value="Bacteria"/>
</dbReference>
<feature type="domain" description="Terminase large subunit gp17-like C-terminal" evidence="2">
    <location>
        <begin position="243"/>
        <end position="387"/>
    </location>
</feature>
<protein>
    <recommendedName>
        <fullName evidence="2">Terminase large subunit gp17-like C-terminal domain-containing protein</fullName>
    </recommendedName>
</protein>
<dbReference type="InterPro" id="IPR052380">
    <property type="entry name" value="Viral_DNA_packaging_terminase"/>
</dbReference>
<name>G0HC49_CORVD</name>
<dbReference type="Proteomes" id="UP000006659">
    <property type="component" value="Chromosome"/>
</dbReference>
<evidence type="ECO:0000313" key="4">
    <source>
        <dbReference type="Proteomes" id="UP000006659"/>
    </source>
</evidence>
<evidence type="ECO:0000259" key="2">
    <source>
        <dbReference type="Pfam" id="PF17289"/>
    </source>
</evidence>
<keyword evidence="1" id="KW-1188">Viral release from host cell</keyword>
<dbReference type="KEGG" id="cva:CVAR_0859"/>
<dbReference type="Gene3D" id="3.30.420.280">
    <property type="match status" value="1"/>
</dbReference>
<dbReference type="RefSeq" id="WP_014009399.1">
    <property type="nucleotide sequence ID" value="NC_015859.1"/>
</dbReference>
<dbReference type="Pfam" id="PF17289">
    <property type="entry name" value="Terminase_6C"/>
    <property type="match status" value="1"/>
</dbReference>
<organism evidence="3 4">
    <name type="scientific">Corynebacterium variabile (strain DSM 44702 / CIP 107183 / JCM 12073 / NCIMB 30131)</name>
    <name type="common">Corynebacterium mooreparkense</name>
    <dbReference type="NCBI Taxonomy" id="858619"/>
    <lineage>
        <taxon>Bacteria</taxon>
        <taxon>Bacillati</taxon>
        <taxon>Actinomycetota</taxon>
        <taxon>Actinomycetes</taxon>
        <taxon>Mycobacteriales</taxon>
        <taxon>Corynebacteriaceae</taxon>
        <taxon>Corynebacterium</taxon>
    </lineage>
</organism>
<gene>
    <name evidence="3" type="ordered locus">CVAR_0859</name>
</gene>
<dbReference type="HOGENOM" id="CLU_042013_1_0_11"/>
<dbReference type="InterPro" id="IPR027417">
    <property type="entry name" value="P-loop_NTPase"/>
</dbReference>